<organism evidence="2 3">
    <name type="scientific">Reticulomyxa filosa</name>
    <dbReference type="NCBI Taxonomy" id="46433"/>
    <lineage>
        <taxon>Eukaryota</taxon>
        <taxon>Sar</taxon>
        <taxon>Rhizaria</taxon>
        <taxon>Retaria</taxon>
        <taxon>Foraminifera</taxon>
        <taxon>Monothalamids</taxon>
        <taxon>Reticulomyxidae</taxon>
        <taxon>Reticulomyxa</taxon>
    </lineage>
</organism>
<dbReference type="EMBL" id="ASPP01006252">
    <property type="protein sequence ID" value="ETO29103.1"/>
    <property type="molecule type" value="Genomic_DNA"/>
</dbReference>
<feature type="compositionally biased region" description="Basic and acidic residues" evidence="1">
    <location>
        <begin position="54"/>
        <end position="82"/>
    </location>
</feature>
<protein>
    <submittedName>
        <fullName evidence="2">Uncharacterized protein</fullName>
    </submittedName>
</protein>
<gene>
    <name evidence="2" type="ORF">RFI_08021</name>
</gene>
<evidence type="ECO:0000313" key="2">
    <source>
        <dbReference type="EMBL" id="ETO29103.1"/>
    </source>
</evidence>
<keyword evidence="3" id="KW-1185">Reference proteome</keyword>
<feature type="compositionally biased region" description="Low complexity" evidence="1">
    <location>
        <begin position="122"/>
        <end position="131"/>
    </location>
</feature>
<evidence type="ECO:0000256" key="1">
    <source>
        <dbReference type="SAM" id="MobiDB-lite"/>
    </source>
</evidence>
<feature type="region of interest" description="Disordered" evidence="1">
    <location>
        <begin position="50"/>
        <end position="82"/>
    </location>
</feature>
<comment type="caution">
    <text evidence="2">The sequence shown here is derived from an EMBL/GenBank/DDBJ whole genome shotgun (WGS) entry which is preliminary data.</text>
</comment>
<sequence>QQQQQQQQKEDLTELNKVIHNYEMVEKDRQFGDMLRDVNAVNMVLEENIVEQMGDDHDDNRGTNGRDNEMLPHNQNQDRDRDAIVRNNKRGEHSIDLGKLSQDNMSEGKLIRLLSDDILPPSQPQSLSISQVHLLPPRQDEKQPETSGNDERDQQRVIQQINKMERDEKDSHFGALLQDFAVAHDLVEEDVIDEIAEQVNGGEVKQTIA</sequence>
<feature type="non-terminal residue" evidence="2">
    <location>
        <position position="1"/>
    </location>
</feature>
<evidence type="ECO:0000313" key="3">
    <source>
        <dbReference type="Proteomes" id="UP000023152"/>
    </source>
</evidence>
<dbReference type="Proteomes" id="UP000023152">
    <property type="component" value="Unassembled WGS sequence"/>
</dbReference>
<reference evidence="2 3" key="1">
    <citation type="journal article" date="2013" name="Curr. Biol.">
        <title>The Genome of the Foraminiferan Reticulomyxa filosa.</title>
        <authorList>
            <person name="Glockner G."/>
            <person name="Hulsmann N."/>
            <person name="Schleicher M."/>
            <person name="Noegel A.A."/>
            <person name="Eichinger L."/>
            <person name="Gallinger C."/>
            <person name="Pawlowski J."/>
            <person name="Sierra R."/>
            <person name="Euteneuer U."/>
            <person name="Pillet L."/>
            <person name="Moustafa A."/>
            <person name="Platzer M."/>
            <person name="Groth M."/>
            <person name="Szafranski K."/>
            <person name="Schliwa M."/>
        </authorList>
    </citation>
    <scope>NUCLEOTIDE SEQUENCE [LARGE SCALE GENOMIC DNA]</scope>
</reference>
<dbReference type="AlphaFoldDB" id="X6NT14"/>
<proteinExistence type="predicted"/>
<feature type="region of interest" description="Disordered" evidence="1">
    <location>
        <begin position="122"/>
        <end position="154"/>
    </location>
</feature>
<name>X6NT14_RETFI</name>
<accession>X6NT14</accession>
<feature type="compositionally biased region" description="Basic and acidic residues" evidence="1">
    <location>
        <begin position="138"/>
        <end position="154"/>
    </location>
</feature>